<name>A0A399J751_9MICC</name>
<comment type="caution">
    <text evidence="2">The sequence shown here is derived from an EMBL/GenBank/DDBJ whole genome shotgun (WGS) entry which is preliminary data.</text>
</comment>
<dbReference type="SUPFAM" id="SSF52540">
    <property type="entry name" value="P-loop containing nucleoside triphosphate hydrolases"/>
    <property type="match status" value="1"/>
</dbReference>
<dbReference type="EMBL" id="QQXK01000030">
    <property type="protein sequence ID" value="RII41301.1"/>
    <property type="molecule type" value="Genomic_DNA"/>
</dbReference>
<dbReference type="PANTHER" id="PTHR30121:SF6">
    <property type="entry name" value="SLR6007 PROTEIN"/>
    <property type="match status" value="1"/>
</dbReference>
<evidence type="ECO:0000256" key="1">
    <source>
        <dbReference type="SAM" id="MobiDB-lite"/>
    </source>
</evidence>
<proteinExistence type="predicted"/>
<dbReference type="InterPro" id="IPR027417">
    <property type="entry name" value="P-loop_NTPase"/>
</dbReference>
<evidence type="ECO:0000313" key="2">
    <source>
        <dbReference type="EMBL" id="RII41301.1"/>
    </source>
</evidence>
<gene>
    <name evidence="2" type="ORF">DWB68_13235</name>
</gene>
<dbReference type="InterPro" id="IPR051162">
    <property type="entry name" value="T4SS_component"/>
</dbReference>
<dbReference type="PANTHER" id="PTHR30121">
    <property type="entry name" value="UNCHARACTERIZED PROTEIN YJGR-RELATED"/>
    <property type="match status" value="1"/>
</dbReference>
<protein>
    <submittedName>
        <fullName evidence="2">ATP/GTP-binding protein</fullName>
    </submittedName>
</protein>
<reference evidence="2 3" key="1">
    <citation type="submission" date="2018-07" db="EMBL/GenBank/DDBJ databases">
        <title>Arthrobacter sp. nov., isolated from raw cow's milk with high bacterial count.</title>
        <authorList>
            <person name="Hahne J."/>
            <person name="Isele D."/>
            <person name="Lipski A."/>
        </authorList>
    </citation>
    <scope>NUCLEOTIDE SEQUENCE [LARGE SCALE GENOMIC DNA]</scope>
    <source>
        <strain evidence="2 3">JZ R-35</strain>
    </source>
</reference>
<feature type="compositionally biased region" description="Basic residues" evidence="1">
    <location>
        <begin position="20"/>
        <end position="33"/>
    </location>
</feature>
<accession>A0A399J751</accession>
<feature type="region of interest" description="Disordered" evidence="1">
    <location>
        <begin position="1"/>
        <end position="47"/>
    </location>
</feature>
<dbReference type="RefSeq" id="WP_119425594.1">
    <property type="nucleotide sequence ID" value="NZ_QQXK01000030.1"/>
</dbReference>
<dbReference type="Gene3D" id="3.40.50.300">
    <property type="entry name" value="P-loop containing nucleotide triphosphate hydrolases"/>
    <property type="match status" value="2"/>
</dbReference>
<keyword evidence="3" id="KW-1185">Reference proteome</keyword>
<dbReference type="AlphaFoldDB" id="A0A399J751"/>
<organism evidence="2 3">
    <name type="scientific">Galactobacter valiniphilus</name>
    <dbReference type="NCBI Taxonomy" id="2676122"/>
    <lineage>
        <taxon>Bacteria</taxon>
        <taxon>Bacillati</taxon>
        <taxon>Actinomycetota</taxon>
        <taxon>Actinomycetes</taxon>
        <taxon>Micrococcales</taxon>
        <taxon>Micrococcaceae</taxon>
        <taxon>Galactobacter</taxon>
    </lineage>
</organism>
<sequence>MSIFTRTPKPAAAADEVSSRKSKKNRPARTSKKVRSERAERAVAGGQSEPWASFDAGRRLTIGSALGMYDPAPIGALSTTRQMEVSNLAVPWAPTNHRGLIVGIDEDSGQIIIHDPFVSYPELVNDPNVCIIGDVGSSKSSLLKTWGTLRPLLMGRDVLVVDKKPQGSDATEGEYASLSRLMGREPITFRIGTGGTCLNVLDDEVAPYLDIDPLSSDAQRLEEKEDANAPRPENQNRLVRVMIETIMDRTLTPREGKALRTAHRRARLDAAAAGKVPTLRMLMARLIDPHEDDAALVHEGVAAMRAWGLDMAFEIERMVSDDLAGLFDGETSQSVRLGAGLTVFDISQLPESGPAIPLVMMVVNTWLANHLFAQRAAGRKTHFIIEEAWHVVVGMVATVIRRNLKVSRGIGLGNWFAFHHVSDIPKNSAAETILKECSTVAVYMQKRNQDALSAVEFFDLAPGSEATIKHLNRGECLFKIGKHPAINLKHTRSDLEVALTDTDTAMLVHSAREERESNGLAA</sequence>
<evidence type="ECO:0000313" key="3">
    <source>
        <dbReference type="Proteomes" id="UP000265419"/>
    </source>
</evidence>
<dbReference type="Proteomes" id="UP000265419">
    <property type="component" value="Unassembled WGS sequence"/>
</dbReference>